<feature type="compositionally biased region" description="Polar residues" evidence="1">
    <location>
        <begin position="1"/>
        <end position="11"/>
    </location>
</feature>
<evidence type="ECO:0000313" key="2">
    <source>
        <dbReference type="EMBL" id="OJZ87195.1"/>
    </source>
</evidence>
<dbReference type="Proteomes" id="UP000184063">
    <property type="component" value="Unassembled WGS sequence"/>
</dbReference>
<dbReference type="AlphaFoldDB" id="A0A1M3TKE4"/>
<feature type="compositionally biased region" description="Polar residues" evidence="1">
    <location>
        <begin position="86"/>
        <end position="97"/>
    </location>
</feature>
<feature type="compositionally biased region" description="Pro residues" evidence="1">
    <location>
        <begin position="50"/>
        <end position="60"/>
    </location>
</feature>
<gene>
    <name evidence="2" type="ORF">ASPFODRAFT_44827</name>
</gene>
<proteinExistence type="predicted"/>
<feature type="region of interest" description="Disordered" evidence="1">
    <location>
        <begin position="1"/>
        <end position="113"/>
    </location>
</feature>
<evidence type="ECO:0000313" key="3">
    <source>
        <dbReference type="Proteomes" id="UP000184063"/>
    </source>
</evidence>
<dbReference type="EMBL" id="KV878240">
    <property type="protein sequence ID" value="OJZ87195.1"/>
    <property type="molecule type" value="Genomic_DNA"/>
</dbReference>
<reference evidence="3" key="1">
    <citation type="journal article" date="2017" name="Genome Biol.">
        <title>Comparative genomics reveals high biological diversity and specific adaptations in the industrially and medically important fungal genus Aspergillus.</title>
        <authorList>
            <person name="de Vries R.P."/>
            <person name="Riley R."/>
            <person name="Wiebenga A."/>
            <person name="Aguilar-Osorio G."/>
            <person name="Amillis S."/>
            <person name="Uchima C.A."/>
            <person name="Anderluh G."/>
            <person name="Asadollahi M."/>
            <person name="Askin M."/>
            <person name="Barry K."/>
            <person name="Battaglia E."/>
            <person name="Bayram O."/>
            <person name="Benocci T."/>
            <person name="Braus-Stromeyer S.A."/>
            <person name="Caldana C."/>
            <person name="Canovas D."/>
            <person name="Cerqueira G.C."/>
            <person name="Chen F."/>
            <person name="Chen W."/>
            <person name="Choi C."/>
            <person name="Clum A."/>
            <person name="Dos Santos R.A."/>
            <person name="Damasio A.R."/>
            <person name="Diallinas G."/>
            <person name="Emri T."/>
            <person name="Fekete E."/>
            <person name="Flipphi M."/>
            <person name="Freyberg S."/>
            <person name="Gallo A."/>
            <person name="Gournas C."/>
            <person name="Habgood R."/>
            <person name="Hainaut M."/>
            <person name="Harispe M.L."/>
            <person name="Henrissat B."/>
            <person name="Hilden K.S."/>
            <person name="Hope R."/>
            <person name="Hossain A."/>
            <person name="Karabika E."/>
            <person name="Karaffa L."/>
            <person name="Karanyi Z."/>
            <person name="Krasevec N."/>
            <person name="Kuo A."/>
            <person name="Kusch H."/>
            <person name="LaButti K."/>
            <person name="Lagendijk E.L."/>
            <person name="Lapidus A."/>
            <person name="Levasseur A."/>
            <person name="Lindquist E."/>
            <person name="Lipzen A."/>
            <person name="Logrieco A.F."/>
            <person name="MacCabe A."/>
            <person name="Maekelae M.R."/>
            <person name="Malavazi I."/>
            <person name="Melin P."/>
            <person name="Meyer V."/>
            <person name="Mielnichuk N."/>
            <person name="Miskei M."/>
            <person name="Molnar A.P."/>
            <person name="Mule G."/>
            <person name="Ngan C.Y."/>
            <person name="Orejas M."/>
            <person name="Orosz E."/>
            <person name="Ouedraogo J.P."/>
            <person name="Overkamp K.M."/>
            <person name="Park H.-S."/>
            <person name="Perrone G."/>
            <person name="Piumi F."/>
            <person name="Punt P.J."/>
            <person name="Ram A.F."/>
            <person name="Ramon A."/>
            <person name="Rauscher S."/>
            <person name="Record E."/>
            <person name="Riano-Pachon D.M."/>
            <person name="Robert V."/>
            <person name="Roehrig J."/>
            <person name="Ruller R."/>
            <person name="Salamov A."/>
            <person name="Salih N.S."/>
            <person name="Samson R.A."/>
            <person name="Sandor E."/>
            <person name="Sanguinetti M."/>
            <person name="Schuetze T."/>
            <person name="Sepcic K."/>
            <person name="Shelest E."/>
            <person name="Sherlock G."/>
            <person name="Sophianopoulou V."/>
            <person name="Squina F.M."/>
            <person name="Sun H."/>
            <person name="Susca A."/>
            <person name="Todd R.B."/>
            <person name="Tsang A."/>
            <person name="Unkles S.E."/>
            <person name="van de Wiele N."/>
            <person name="van Rossen-Uffink D."/>
            <person name="Oliveira J.V."/>
            <person name="Vesth T.C."/>
            <person name="Visser J."/>
            <person name="Yu J.-H."/>
            <person name="Zhou M."/>
            <person name="Andersen M.R."/>
            <person name="Archer D.B."/>
            <person name="Baker S.E."/>
            <person name="Benoit I."/>
            <person name="Brakhage A.A."/>
            <person name="Braus G.H."/>
            <person name="Fischer R."/>
            <person name="Frisvad J.C."/>
            <person name="Goldman G.H."/>
            <person name="Houbraken J."/>
            <person name="Oakley B."/>
            <person name="Pocsi I."/>
            <person name="Scazzocchio C."/>
            <person name="Seiboth B."/>
            <person name="vanKuyk P.A."/>
            <person name="Wortman J."/>
            <person name="Dyer P.S."/>
            <person name="Grigoriev I.V."/>
        </authorList>
    </citation>
    <scope>NUCLEOTIDE SEQUENCE [LARGE SCALE GENOMIC DNA]</scope>
    <source>
        <strain evidence="3">CBS 106.47</strain>
    </source>
</reference>
<protein>
    <submittedName>
        <fullName evidence="2">Uncharacterized protein</fullName>
    </submittedName>
</protein>
<evidence type="ECO:0000256" key="1">
    <source>
        <dbReference type="SAM" id="MobiDB-lite"/>
    </source>
</evidence>
<dbReference type="VEuPathDB" id="FungiDB:ASPFODRAFT_44827"/>
<name>A0A1M3TKE4_ASPLC</name>
<organism evidence="2 3">
    <name type="scientific">Aspergillus luchuensis (strain CBS 106.47)</name>
    <dbReference type="NCBI Taxonomy" id="1137211"/>
    <lineage>
        <taxon>Eukaryota</taxon>
        <taxon>Fungi</taxon>
        <taxon>Dikarya</taxon>
        <taxon>Ascomycota</taxon>
        <taxon>Pezizomycotina</taxon>
        <taxon>Eurotiomycetes</taxon>
        <taxon>Eurotiomycetidae</taxon>
        <taxon>Eurotiales</taxon>
        <taxon>Aspergillaceae</taxon>
        <taxon>Aspergillus</taxon>
        <taxon>Aspergillus subgen. Circumdati</taxon>
    </lineage>
</organism>
<sequence length="131" mass="14849">MPQNANQSLSKPQERHPAGSHRPSQAKLSHRQRHHNPNQTLPPSQAFKPPSYPSLSPPPSTRSCTTYTPHNREQTDLLHPPCLHFASSSAPNKQTNKYRMHQQPVPRTSTKSKHPLVYADTALVIELYQHQ</sequence>
<accession>A0A1M3TKE4</accession>